<protein>
    <submittedName>
        <fullName evidence="10">Carbohydrate ABC transporter permease</fullName>
    </submittedName>
</protein>
<evidence type="ECO:0000256" key="1">
    <source>
        <dbReference type="ARBA" id="ARBA00004651"/>
    </source>
</evidence>
<keyword evidence="3" id="KW-1003">Cell membrane</keyword>
<name>A0A4R4Z833_9ACTN</name>
<comment type="caution">
    <text evidence="10">The sequence shown here is derived from an EMBL/GenBank/DDBJ whole genome shotgun (WGS) entry which is preliminary data.</text>
</comment>
<feature type="transmembrane region" description="Helical" evidence="8">
    <location>
        <begin position="51"/>
        <end position="73"/>
    </location>
</feature>
<evidence type="ECO:0000256" key="2">
    <source>
        <dbReference type="ARBA" id="ARBA00022448"/>
    </source>
</evidence>
<keyword evidence="2" id="KW-0813">Transport</keyword>
<keyword evidence="6 8" id="KW-0472">Membrane</keyword>
<dbReference type="CDD" id="cd06261">
    <property type="entry name" value="TM_PBP2"/>
    <property type="match status" value="1"/>
</dbReference>
<keyword evidence="4 8" id="KW-0812">Transmembrane</keyword>
<dbReference type="InterPro" id="IPR000515">
    <property type="entry name" value="MetI-like"/>
</dbReference>
<reference evidence="10 11" key="1">
    <citation type="submission" date="2019-03" db="EMBL/GenBank/DDBJ databases">
        <title>Draft genome sequences of novel Actinobacteria.</title>
        <authorList>
            <person name="Sahin N."/>
            <person name="Ay H."/>
            <person name="Saygin H."/>
        </authorList>
    </citation>
    <scope>NUCLEOTIDE SEQUENCE [LARGE SCALE GENOMIC DNA]</scope>
    <source>
        <strain evidence="10 11">CH32</strain>
    </source>
</reference>
<dbReference type="EMBL" id="SMKQ01000017">
    <property type="protein sequence ID" value="TDD52342.1"/>
    <property type="molecule type" value="Genomic_DNA"/>
</dbReference>
<evidence type="ECO:0000313" key="11">
    <source>
        <dbReference type="Proteomes" id="UP000295302"/>
    </source>
</evidence>
<keyword evidence="5 8" id="KW-1133">Transmembrane helix</keyword>
<dbReference type="SUPFAM" id="SSF161098">
    <property type="entry name" value="MetI-like"/>
    <property type="match status" value="1"/>
</dbReference>
<keyword evidence="11" id="KW-1185">Reference proteome</keyword>
<feature type="transmembrane region" description="Helical" evidence="8">
    <location>
        <begin position="283"/>
        <end position="304"/>
    </location>
</feature>
<dbReference type="PANTHER" id="PTHR43744:SF3">
    <property type="entry name" value="LACTOSE TRANSPORT SYSTEM PERMEASE PROTEIN LACG"/>
    <property type="match status" value="1"/>
</dbReference>
<sequence>MTCWPPGHRLSRTTASRPQPARGVRPGRGAPTGWREGRDVRSSGPTAIPRFIGRFVLPALFAALFAAPLWFMVVGSLRPAGWPPPRTLELLPPEPSVAAYARLPELIPLFRYLANSAMVVAVAVPVTVVVASLTGFGLRLLTPAARRRAVLGLLAVLLVPVTAVWATRFELFRLAGVVDTYVPLLAPALLAGSPFLVLLYTWAFGGVPDSQLGAARLEGAGWLTIWRRVALPQVRPATLAVAVLAFTFHWSNLIDPLLYLHSGDRYTYPLGLQFLRLLNPTDWPLLMAGCVVATVPCVVVFLLAQRILLNDDPLAALRSGGRR</sequence>
<feature type="transmembrane region" description="Helical" evidence="8">
    <location>
        <begin position="181"/>
        <end position="202"/>
    </location>
</feature>
<gene>
    <name evidence="10" type="ORF">E1286_09025</name>
</gene>
<dbReference type="InterPro" id="IPR035906">
    <property type="entry name" value="MetI-like_sf"/>
</dbReference>
<feature type="domain" description="ABC transmembrane type-1" evidence="9">
    <location>
        <begin position="113"/>
        <end position="304"/>
    </location>
</feature>
<evidence type="ECO:0000256" key="5">
    <source>
        <dbReference type="ARBA" id="ARBA00022989"/>
    </source>
</evidence>
<feature type="region of interest" description="Disordered" evidence="7">
    <location>
        <begin position="1"/>
        <end position="42"/>
    </location>
</feature>
<dbReference type="PANTHER" id="PTHR43744">
    <property type="entry name" value="ABC TRANSPORTER PERMEASE PROTEIN MG189-RELATED-RELATED"/>
    <property type="match status" value="1"/>
</dbReference>
<evidence type="ECO:0000256" key="4">
    <source>
        <dbReference type="ARBA" id="ARBA00022692"/>
    </source>
</evidence>
<evidence type="ECO:0000256" key="6">
    <source>
        <dbReference type="ARBA" id="ARBA00023136"/>
    </source>
</evidence>
<dbReference type="AlphaFoldDB" id="A0A4R4Z833"/>
<feature type="transmembrane region" description="Helical" evidence="8">
    <location>
        <begin position="150"/>
        <end position="169"/>
    </location>
</feature>
<dbReference type="Gene3D" id="1.10.3720.10">
    <property type="entry name" value="MetI-like"/>
    <property type="match status" value="1"/>
</dbReference>
<evidence type="ECO:0000259" key="9">
    <source>
        <dbReference type="PROSITE" id="PS50928"/>
    </source>
</evidence>
<dbReference type="OrthoDB" id="34227at2"/>
<dbReference type="PROSITE" id="PS50928">
    <property type="entry name" value="ABC_TM1"/>
    <property type="match status" value="1"/>
</dbReference>
<organism evidence="10 11">
    <name type="scientific">Nonomuraea terrae</name>
    <dbReference type="NCBI Taxonomy" id="2530383"/>
    <lineage>
        <taxon>Bacteria</taxon>
        <taxon>Bacillati</taxon>
        <taxon>Actinomycetota</taxon>
        <taxon>Actinomycetes</taxon>
        <taxon>Streptosporangiales</taxon>
        <taxon>Streptosporangiaceae</taxon>
        <taxon>Nonomuraea</taxon>
    </lineage>
</organism>
<dbReference type="GO" id="GO:0055085">
    <property type="term" value="P:transmembrane transport"/>
    <property type="evidence" value="ECO:0007669"/>
    <property type="project" value="InterPro"/>
</dbReference>
<evidence type="ECO:0000313" key="10">
    <source>
        <dbReference type="EMBL" id="TDD52342.1"/>
    </source>
</evidence>
<evidence type="ECO:0000256" key="7">
    <source>
        <dbReference type="SAM" id="MobiDB-lite"/>
    </source>
</evidence>
<proteinExistence type="predicted"/>
<feature type="transmembrane region" description="Helical" evidence="8">
    <location>
        <begin position="112"/>
        <end position="138"/>
    </location>
</feature>
<evidence type="ECO:0000256" key="8">
    <source>
        <dbReference type="SAM" id="Phobius"/>
    </source>
</evidence>
<evidence type="ECO:0000256" key="3">
    <source>
        <dbReference type="ARBA" id="ARBA00022475"/>
    </source>
</evidence>
<dbReference type="GO" id="GO:0005886">
    <property type="term" value="C:plasma membrane"/>
    <property type="evidence" value="ECO:0007669"/>
    <property type="project" value="UniProtKB-SubCell"/>
</dbReference>
<accession>A0A4R4Z833</accession>
<comment type="subcellular location">
    <subcellularLocation>
        <location evidence="1">Cell membrane</location>
        <topology evidence="1">Multi-pass membrane protein</topology>
    </subcellularLocation>
</comment>
<feature type="transmembrane region" description="Helical" evidence="8">
    <location>
        <begin position="237"/>
        <end position="260"/>
    </location>
</feature>
<dbReference type="Proteomes" id="UP000295302">
    <property type="component" value="Unassembled WGS sequence"/>
</dbReference>